<dbReference type="PANTHER" id="PTHR31834:SF1">
    <property type="entry name" value="INITIATION-SPECIFIC ALPHA-1,6-MANNOSYLTRANSFERASE"/>
    <property type="match status" value="1"/>
</dbReference>
<keyword evidence="2" id="KW-0808">Transferase</keyword>
<keyword evidence="3" id="KW-1185">Reference proteome</keyword>
<dbReference type="PANTHER" id="PTHR31834">
    <property type="entry name" value="INITIATION-SPECIFIC ALPHA-1,6-MANNOSYLTRANSFERASE"/>
    <property type="match status" value="1"/>
</dbReference>
<comment type="caution">
    <text evidence="2">The sequence shown here is derived from an EMBL/GenBank/DDBJ whole genome shotgun (WGS) entry which is preliminary data.</text>
</comment>
<dbReference type="InterPro" id="IPR039367">
    <property type="entry name" value="Och1-like"/>
</dbReference>
<dbReference type="Pfam" id="PF04488">
    <property type="entry name" value="Gly_transf_sug"/>
    <property type="match status" value="1"/>
</dbReference>
<sequence>MIIKNKKTTAIILISTVLLTLFLKCGSQFKSIANKHAQQLYLKYSYGSVDEYRVASYSNDEMDQIRRNLSIHFPYKKNTDEIPKNIWQIWKSDNISTLDEGLQDLIHSWKDQENFTYTLVQDTKLGEFLHDSFIDTAPAVLKALDKLPEIILKTDFARYLFMFAYGGVYSDIDTRSNHNITNWLSYNNTITPDLPNQVGLVMGIESDNDQKEFYRGEMARRLQYCQWTLQSKPGHPMYRELVSRIVDLTLNHFDPETMTLTKDGKKFNLKKGSSTRMAGILDWTGPGIVTDAVFDYLNDVYKTSELLNPELDFKNDKMIDPNRELNLFSRVKYQLQRGFINNGYDPLERPLGWQNFTKQVRPILFDDDVLLLPQKSFAGFDGGPLNYVRHFFKGTWKNN</sequence>
<dbReference type="InParanoid" id="K0KM01"/>
<dbReference type="Gene3D" id="3.90.550.20">
    <property type="match status" value="1"/>
</dbReference>
<accession>K0KM01</accession>
<dbReference type="Proteomes" id="UP000009328">
    <property type="component" value="Unassembled WGS sequence"/>
</dbReference>
<keyword evidence="2" id="KW-0328">Glycosyltransferase</keyword>
<dbReference type="GO" id="GO:0000136">
    <property type="term" value="C:mannan polymerase complex"/>
    <property type="evidence" value="ECO:0007669"/>
    <property type="project" value="TreeGrafter"/>
</dbReference>
<evidence type="ECO:0000313" key="3">
    <source>
        <dbReference type="Proteomes" id="UP000009328"/>
    </source>
</evidence>
<dbReference type="InterPro" id="IPR029044">
    <property type="entry name" value="Nucleotide-diphossugar_trans"/>
</dbReference>
<dbReference type="InterPro" id="IPR007577">
    <property type="entry name" value="GlycoTrfase_DXD_sugar-bd_CS"/>
</dbReference>
<dbReference type="SUPFAM" id="SSF53448">
    <property type="entry name" value="Nucleotide-diphospho-sugar transferases"/>
    <property type="match status" value="1"/>
</dbReference>
<evidence type="ECO:0000313" key="2">
    <source>
        <dbReference type="EMBL" id="CCH42389.1"/>
    </source>
</evidence>
<proteinExistence type="inferred from homology"/>
<dbReference type="GO" id="GO:0006487">
    <property type="term" value="P:protein N-linked glycosylation"/>
    <property type="evidence" value="ECO:0007669"/>
    <property type="project" value="TreeGrafter"/>
</dbReference>
<reference evidence="2 3" key="1">
    <citation type="journal article" date="2012" name="Eukaryot. Cell">
        <title>Draft genome sequence of Wickerhamomyces ciferrii NRRL Y-1031 F-60-10.</title>
        <authorList>
            <person name="Schneider J."/>
            <person name="Andrea H."/>
            <person name="Blom J."/>
            <person name="Jaenicke S."/>
            <person name="Ruckert C."/>
            <person name="Schorsch C."/>
            <person name="Szczepanowski R."/>
            <person name="Farwick M."/>
            <person name="Goesmann A."/>
            <person name="Puhler A."/>
            <person name="Schaffer S."/>
            <person name="Tauch A."/>
            <person name="Kohler T."/>
            <person name="Brinkrolf K."/>
        </authorList>
    </citation>
    <scope>NUCLEOTIDE SEQUENCE [LARGE SCALE GENOMIC DNA]</scope>
    <source>
        <strain evidence="3">ATCC 14091 / BCRC 22168 / CBS 111 / JCM 3599 / NBRC 0793 / NRRL Y-1031 F-60-10</strain>
    </source>
</reference>
<dbReference type="EC" id="2.4.1.232" evidence="2"/>
<dbReference type="eggNOG" id="ENOG502SPIQ">
    <property type="taxonomic scope" value="Eukaryota"/>
</dbReference>
<dbReference type="AlphaFoldDB" id="K0KM01"/>
<organism evidence="2 3">
    <name type="scientific">Wickerhamomyces ciferrii (strain ATCC 14091 / BCRC 22168 / CBS 111 / JCM 3599 / NBRC 0793 / NRRL Y-1031 F-60-10)</name>
    <name type="common">Yeast</name>
    <name type="synonym">Pichia ciferrii</name>
    <dbReference type="NCBI Taxonomy" id="1206466"/>
    <lineage>
        <taxon>Eukaryota</taxon>
        <taxon>Fungi</taxon>
        <taxon>Dikarya</taxon>
        <taxon>Ascomycota</taxon>
        <taxon>Saccharomycotina</taxon>
        <taxon>Saccharomycetes</taxon>
        <taxon>Phaffomycetales</taxon>
        <taxon>Wickerhamomycetaceae</taxon>
        <taxon>Wickerhamomyces</taxon>
    </lineage>
</organism>
<gene>
    <name evidence="2" type="ORF">BN7_1934</name>
</gene>
<comment type="similarity">
    <text evidence="1">Belongs to the glycosyltransferase 32 family.</text>
</comment>
<name>K0KM01_WICCF</name>
<dbReference type="EMBL" id="CAIF01000043">
    <property type="protein sequence ID" value="CCH42389.1"/>
    <property type="molecule type" value="Genomic_DNA"/>
</dbReference>
<dbReference type="HOGENOM" id="CLU_022381_5_2_1"/>
<dbReference type="GO" id="GO:0033164">
    <property type="term" value="F:initiation-specific glycolipid 1,6-alpha-mannosyltransferase activity"/>
    <property type="evidence" value="ECO:0007669"/>
    <property type="project" value="UniProtKB-EC"/>
</dbReference>
<protein>
    <submittedName>
        <fullName evidence="2">Initiation-specific alpha-1,6-mannosyltransferase</fullName>
        <ecNumber evidence="2">2.4.1.232</ecNumber>
    </submittedName>
</protein>
<evidence type="ECO:0000256" key="1">
    <source>
        <dbReference type="ARBA" id="ARBA00009003"/>
    </source>
</evidence>